<comment type="caution">
    <text evidence="3">The sequence shown here is derived from an EMBL/GenBank/DDBJ whole genome shotgun (WGS) entry which is preliminary data.</text>
</comment>
<dbReference type="EMBL" id="JABEMB010000023">
    <property type="protein sequence ID" value="NNH04783.1"/>
    <property type="molecule type" value="Genomic_DNA"/>
</dbReference>
<name>A0A7Y2Q2M6_9MICO</name>
<feature type="transmembrane region" description="Helical" evidence="2">
    <location>
        <begin position="177"/>
        <end position="193"/>
    </location>
</feature>
<accession>A0A7Y2Q2M6</accession>
<feature type="transmembrane region" description="Helical" evidence="2">
    <location>
        <begin position="102"/>
        <end position="126"/>
    </location>
</feature>
<keyword evidence="4" id="KW-1185">Reference proteome</keyword>
<protein>
    <submittedName>
        <fullName evidence="3">DUF2165 domain-containing protein</fullName>
    </submittedName>
</protein>
<evidence type="ECO:0000256" key="2">
    <source>
        <dbReference type="SAM" id="Phobius"/>
    </source>
</evidence>
<feature type="compositionally biased region" description="Low complexity" evidence="1">
    <location>
        <begin position="1"/>
        <end position="19"/>
    </location>
</feature>
<sequence>MSEQTEPGSRSASRPASRPGAERGRRWLALGGLPVAAAALVALNALYVLLVAFGNITDFGTNQAFVQHVMSMDTTNFGAPAGTDLDSSVMWRAITATAVQNVAYVALIAWETITGVILAVALVFWVRERGRGYRVARALSSIGLLMIVMLFMGGFIAIGGEWFQMWRSTAWNGEDAALRNAVLALVSLVVLHLPSTRWAPRAAGGAI</sequence>
<evidence type="ECO:0000313" key="3">
    <source>
        <dbReference type="EMBL" id="NNH04783.1"/>
    </source>
</evidence>
<evidence type="ECO:0000313" key="4">
    <source>
        <dbReference type="Proteomes" id="UP000543598"/>
    </source>
</evidence>
<dbReference type="AlphaFoldDB" id="A0A7Y2Q2M6"/>
<feature type="region of interest" description="Disordered" evidence="1">
    <location>
        <begin position="1"/>
        <end position="20"/>
    </location>
</feature>
<gene>
    <name evidence="3" type="ORF">HLA99_13095</name>
</gene>
<keyword evidence="2" id="KW-1133">Transmembrane helix</keyword>
<organism evidence="3 4">
    <name type="scientific">Microbacterium ulmi</name>
    <dbReference type="NCBI Taxonomy" id="179095"/>
    <lineage>
        <taxon>Bacteria</taxon>
        <taxon>Bacillati</taxon>
        <taxon>Actinomycetota</taxon>
        <taxon>Actinomycetes</taxon>
        <taxon>Micrococcales</taxon>
        <taxon>Microbacteriaceae</taxon>
        <taxon>Microbacterium</taxon>
    </lineage>
</organism>
<dbReference type="InterPro" id="IPR018681">
    <property type="entry name" value="DUF2165_transmembrane"/>
</dbReference>
<evidence type="ECO:0000256" key="1">
    <source>
        <dbReference type="SAM" id="MobiDB-lite"/>
    </source>
</evidence>
<dbReference type="Proteomes" id="UP000543598">
    <property type="component" value="Unassembled WGS sequence"/>
</dbReference>
<proteinExistence type="predicted"/>
<feature type="transmembrane region" description="Helical" evidence="2">
    <location>
        <begin position="27"/>
        <end position="53"/>
    </location>
</feature>
<feature type="transmembrane region" description="Helical" evidence="2">
    <location>
        <begin position="138"/>
        <end position="157"/>
    </location>
</feature>
<keyword evidence="2" id="KW-0812">Transmembrane</keyword>
<dbReference type="RefSeq" id="WP_167035103.1">
    <property type="nucleotide sequence ID" value="NZ_BAAANA010000002.1"/>
</dbReference>
<reference evidence="3 4" key="1">
    <citation type="submission" date="2020-05" db="EMBL/GenBank/DDBJ databases">
        <title>MicrobeNet Type strains.</title>
        <authorList>
            <person name="Nicholson A.C."/>
        </authorList>
    </citation>
    <scope>NUCLEOTIDE SEQUENCE [LARGE SCALE GENOMIC DNA]</scope>
    <source>
        <strain evidence="3 4">JCM 14282</strain>
    </source>
</reference>
<dbReference type="Pfam" id="PF09933">
    <property type="entry name" value="DUF2165"/>
    <property type="match status" value="1"/>
</dbReference>
<keyword evidence="2" id="KW-0472">Membrane</keyword>